<accession>A0ACC1MQV3</accession>
<sequence>MLQVANTQITDIGPVPTRNATLVIGPDTHVSTKLEGSAPSKYATLGASNQQTAKSSLPTMFTIFDGYSTIPKATLSTGASKTGSAPNPTNDVFANSGDQQNVKQKATIAGAAIGAISGSALLGVAMFMVSSRYGRRRRYRRASVTSSSQSSMEIRSPSL</sequence>
<protein>
    <submittedName>
        <fullName evidence="1">Uncharacterized protein</fullName>
    </submittedName>
</protein>
<comment type="caution">
    <text evidence="1">The sequence shown here is derived from an EMBL/GenBank/DDBJ whole genome shotgun (WGS) entry which is preliminary data.</text>
</comment>
<keyword evidence="2" id="KW-1185">Reference proteome</keyword>
<evidence type="ECO:0000313" key="1">
    <source>
        <dbReference type="EMBL" id="KAJ2969395.1"/>
    </source>
</evidence>
<reference evidence="1" key="1">
    <citation type="submission" date="2022-08" db="EMBL/GenBank/DDBJ databases">
        <title>Genome Sequence of Lecanicillium fungicola.</title>
        <authorList>
            <person name="Buettner E."/>
        </authorList>
    </citation>
    <scope>NUCLEOTIDE SEQUENCE</scope>
    <source>
        <strain evidence="1">Babe33</strain>
    </source>
</reference>
<dbReference type="EMBL" id="JANJQO010001754">
    <property type="protein sequence ID" value="KAJ2969395.1"/>
    <property type="molecule type" value="Genomic_DNA"/>
</dbReference>
<gene>
    <name evidence="1" type="ORF">NQ176_g8686</name>
</gene>
<organism evidence="1 2">
    <name type="scientific">Zarea fungicola</name>
    <dbReference type="NCBI Taxonomy" id="93591"/>
    <lineage>
        <taxon>Eukaryota</taxon>
        <taxon>Fungi</taxon>
        <taxon>Dikarya</taxon>
        <taxon>Ascomycota</taxon>
        <taxon>Pezizomycotina</taxon>
        <taxon>Sordariomycetes</taxon>
        <taxon>Hypocreomycetidae</taxon>
        <taxon>Hypocreales</taxon>
        <taxon>Cordycipitaceae</taxon>
        <taxon>Zarea</taxon>
    </lineage>
</organism>
<proteinExistence type="predicted"/>
<name>A0ACC1MQV3_9HYPO</name>
<dbReference type="Proteomes" id="UP001143910">
    <property type="component" value="Unassembled WGS sequence"/>
</dbReference>
<evidence type="ECO:0000313" key="2">
    <source>
        <dbReference type="Proteomes" id="UP001143910"/>
    </source>
</evidence>